<dbReference type="InterPro" id="IPR027417">
    <property type="entry name" value="P-loop_NTPase"/>
</dbReference>
<evidence type="ECO:0000313" key="8">
    <source>
        <dbReference type="EMBL" id="QHU02306.1"/>
    </source>
</evidence>
<dbReference type="EMBL" id="MN740356">
    <property type="protein sequence ID" value="QHU02306.1"/>
    <property type="molecule type" value="Genomic_DNA"/>
</dbReference>
<accession>A0A6C0JC70</accession>
<keyword evidence="5" id="KW-0238">DNA-binding</keyword>
<evidence type="ECO:0000259" key="6">
    <source>
        <dbReference type="SMART" id="SM00533"/>
    </source>
</evidence>
<protein>
    <recommendedName>
        <fullName evidence="9">DNA mismatch repair proteins mutS family domain-containing protein</fullName>
    </recommendedName>
</protein>
<dbReference type="InterPro" id="IPR016151">
    <property type="entry name" value="DNA_mismatch_repair_MutS_N"/>
</dbReference>
<keyword evidence="4" id="KW-0067">ATP-binding</keyword>
<dbReference type="InterPro" id="IPR036187">
    <property type="entry name" value="DNA_mismatch_repair_MutS_sf"/>
</dbReference>
<dbReference type="Pfam" id="PF00488">
    <property type="entry name" value="MutS_V"/>
    <property type="match status" value="1"/>
</dbReference>
<feature type="domain" description="DNA mismatch repair protein MutS core" evidence="6">
    <location>
        <begin position="348"/>
        <end position="694"/>
    </location>
</feature>
<dbReference type="SUPFAM" id="SSF52540">
    <property type="entry name" value="P-loop containing nucleoside triphosphate hydrolases"/>
    <property type="match status" value="1"/>
</dbReference>
<dbReference type="GO" id="GO:0006298">
    <property type="term" value="P:mismatch repair"/>
    <property type="evidence" value="ECO:0007669"/>
    <property type="project" value="InterPro"/>
</dbReference>
<dbReference type="GO" id="GO:0032301">
    <property type="term" value="C:MutSalpha complex"/>
    <property type="evidence" value="ECO:0007669"/>
    <property type="project" value="TreeGrafter"/>
</dbReference>
<evidence type="ECO:0000256" key="2">
    <source>
        <dbReference type="ARBA" id="ARBA00022741"/>
    </source>
</evidence>
<proteinExistence type="inferred from homology"/>
<dbReference type="Gene3D" id="1.10.1420.10">
    <property type="match status" value="2"/>
</dbReference>
<dbReference type="SMART" id="SM00533">
    <property type="entry name" value="MUTSd"/>
    <property type="match status" value="1"/>
</dbReference>
<dbReference type="GO" id="GO:0140664">
    <property type="term" value="F:ATP-dependent DNA damage sensor activity"/>
    <property type="evidence" value="ECO:0007669"/>
    <property type="project" value="InterPro"/>
</dbReference>
<evidence type="ECO:0000256" key="3">
    <source>
        <dbReference type="ARBA" id="ARBA00022763"/>
    </source>
</evidence>
<dbReference type="InterPro" id="IPR017261">
    <property type="entry name" value="DNA_mismatch_repair_MutS/MSH"/>
</dbReference>
<evidence type="ECO:0008006" key="9">
    <source>
        <dbReference type="Google" id="ProtNLM"/>
    </source>
</evidence>
<name>A0A6C0JC70_9ZZZZ</name>
<dbReference type="GO" id="GO:0005524">
    <property type="term" value="F:ATP binding"/>
    <property type="evidence" value="ECO:0007669"/>
    <property type="project" value="UniProtKB-KW"/>
</dbReference>
<keyword evidence="2" id="KW-0547">Nucleotide-binding</keyword>
<dbReference type="PIRSF" id="PIRSF037677">
    <property type="entry name" value="DNA_mis_repair_Msh6"/>
    <property type="match status" value="1"/>
</dbReference>
<dbReference type="Gene3D" id="3.40.1170.10">
    <property type="entry name" value="DNA repair protein MutS, domain I"/>
    <property type="match status" value="1"/>
</dbReference>
<evidence type="ECO:0000256" key="1">
    <source>
        <dbReference type="ARBA" id="ARBA00006271"/>
    </source>
</evidence>
<evidence type="ECO:0000256" key="5">
    <source>
        <dbReference type="ARBA" id="ARBA00023125"/>
    </source>
</evidence>
<evidence type="ECO:0000256" key="4">
    <source>
        <dbReference type="ARBA" id="ARBA00022840"/>
    </source>
</evidence>
<dbReference type="SUPFAM" id="SSF48334">
    <property type="entry name" value="DNA repair protein MutS, domain III"/>
    <property type="match status" value="1"/>
</dbReference>
<comment type="similarity">
    <text evidence="1">Belongs to the DNA mismatch repair MutS family.</text>
</comment>
<dbReference type="InterPro" id="IPR000432">
    <property type="entry name" value="DNA_mismatch_repair_MutS_C"/>
</dbReference>
<keyword evidence="3" id="KW-0227">DNA damage</keyword>
<dbReference type="SUPFAM" id="SSF55271">
    <property type="entry name" value="DNA repair protein MutS, domain I"/>
    <property type="match status" value="1"/>
</dbReference>
<dbReference type="Pfam" id="PF05192">
    <property type="entry name" value="MutS_III"/>
    <property type="match status" value="1"/>
</dbReference>
<dbReference type="InterPro" id="IPR045076">
    <property type="entry name" value="MutS"/>
</dbReference>
<dbReference type="PANTHER" id="PTHR11361">
    <property type="entry name" value="DNA MISMATCH REPAIR PROTEIN MUTS FAMILY MEMBER"/>
    <property type="match status" value="1"/>
</dbReference>
<evidence type="ECO:0000259" key="7">
    <source>
        <dbReference type="SMART" id="SM00534"/>
    </source>
</evidence>
<dbReference type="GO" id="GO:0030983">
    <property type="term" value="F:mismatched DNA binding"/>
    <property type="evidence" value="ECO:0007669"/>
    <property type="project" value="InterPro"/>
</dbReference>
<reference evidence="8" key="1">
    <citation type="journal article" date="2020" name="Nature">
        <title>Giant virus diversity and host interactions through global metagenomics.</title>
        <authorList>
            <person name="Schulz F."/>
            <person name="Roux S."/>
            <person name="Paez-Espino D."/>
            <person name="Jungbluth S."/>
            <person name="Walsh D.A."/>
            <person name="Denef V.J."/>
            <person name="McMahon K.D."/>
            <person name="Konstantinidis K.T."/>
            <person name="Eloe-Fadrosh E.A."/>
            <person name="Kyrpides N.C."/>
            <person name="Woyke T."/>
        </authorList>
    </citation>
    <scope>NUCLEOTIDE SEQUENCE</scope>
    <source>
        <strain evidence="8">GVMAG-M-3300025880-75</strain>
    </source>
</reference>
<organism evidence="8">
    <name type="scientific">viral metagenome</name>
    <dbReference type="NCBI Taxonomy" id="1070528"/>
    <lineage>
        <taxon>unclassified sequences</taxon>
        <taxon>metagenomes</taxon>
        <taxon>organismal metagenomes</taxon>
    </lineage>
</organism>
<dbReference type="SMART" id="SM00534">
    <property type="entry name" value="MUTSac"/>
    <property type="match status" value="1"/>
</dbReference>
<dbReference type="InterPro" id="IPR007696">
    <property type="entry name" value="DNA_mismatch_repair_MutS_core"/>
</dbReference>
<dbReference type="PANTHER" id="PTHR11361:SF148">
    <property type="entry name" value="DNA MISMATCH REPAIR PROTEIN MSH6"/>
    <property type="match status" value="1"/>
</dbReference>
<sequence>MPTNKDDRMIADYFKHLYKYQNEFGEKTILLWQCGGFYEIYSLKNEQTNEYLNSCFDDYLRITYMNVANKNLMMEFEGTKYPVKMAGFTHADYLLEKWVKILTDNGYTVAVWEENGTLPGSSKKTRGLDNIYSPGCNFNIDKKEKDSNNIACYVINKSSGFANKNPTVYFGCSVIDAFTGIVRVFEHHVQKQDIHNTTVFDELERFNAIYNPSEIVIIHNYEEERYIKDIIQFADLDTKSVHIINQNKTEEHSIQANKCENQSYQKEIILKFYNDIKDFNSYMKSSQLEENPFALKSLCFLLDFIWQHNANLTNKLQKPRFDNIGDKLLLANHSLRQLNIVNLGSNKGQFSSVESLINKCVTPMGRRYLKDKILHPVTNIPYLNEQYNMIEYLIKNWDKYSFLRKSFQVITDIEHLYRKIIFNKISPNDLYNFNNNLHCIIDIHKKLKKDEVMMKYIKNNIGTNIEDVCTKLILLLERNLNMTTCSTLGNNKFEENFINKNVNSVLDQASDEFDEAELLKNKWVTTLSSLLWKVKDRNSKNAIKVHFTDKSGIYFYATPVRCKGVSENLTKNYKEKKYIVNGLDLSSLKHTSGGIGSNHKLGGSGLKAFYNVYSQKLDNMKEILSNVYTDFVISLQEYNNEMNDFVKYVSNLDMLVTKAYVSKNNNYCKPVIKETAKRAFIDAKDIRHPLIEKIQTDETYVPNDVSIGNKNHGLLIFGTNGVGKSSINRSIGISVIMAQAGMFVPCSSFEYKPYTAIFTRILGNDNIFKGLSTFTVEMSEVSTFINTCDENSLILGDEVCSGTETSSAVSIFAEVLLWLNKKKASHIFASHFHQLITMKEVVTLKELDIKHMSVRNINGILHYTRKLEDGPGENMYGIEVCKSFDFPKEFIEETYKLRNKYNKKLCGALNKKKSKYNSKKLKGDCEFCKREGIDIHHLEPQEKADVNNWIGTIHKNHPANLANICKECHKEFTKGKTIHRKTKTTEGYKIVEQCVSFSNN</sequence>
<feature type="domain" description="DNA mismatch repair proteins mutS family" evidence="7">
    <location>
        <begin position="711"/>
        <end position="899"/>
    </location>
</feature>
<dbReference type="Gene3D" id="3.40.50.300">
    <property type="entry name" value="P-loop containing nucleotide triphosphate hydrolases"/>
    <property type="match status" value="1"/>
</dbReference>
<dbReference type="AlphaFoldDB" id="A0A6C0JC70"/>